<keyword evidence="3 5" id="KW-0067">ATP-binding</keyword>
<keyword evidence="1 5" id="KW-0436">Ligase</keyword>
<dbReference type="InterPro" id="IPR035434">
    <property type="entry name" value="GCL_bact_plant"/>
</dbReference>
<accession>A0ABV4GZ56</accession>
<dbReference type="PANTHER" id="PTHR34378">
    <property type="entry name" value="GLUTAMATE--CYSTEINE LIGASE, CHLOROPLASTIC"/>
    <property type="match status" value="1"/>
</dbReference>
<evidence type="ECO:0000256" key="1">
    <source>
        <dbReference type="ARBA" id="ARBA00022598"/>
    </source>
</evidence>
<dbReference type="PIRSF" id="PIRSF017901">
    <property type="entry name" value="GCL"/>
    <property type="match status" value="1"/>
</dbReference>
<protein>
    <recommendedName>
        <fullName evidence="5">Glutamate--cysteine ligase EgtA</fullName>
        <ecNumber evidence="5">6.3.2.2</ecNumber>
    </recommendedName>
    <alternativeName>
        <fullName evidence="5">Gamma-glutamylcysteine synthase</fullName>
        <shortName evidence="5">GCS</shortName>
        <shortName evidence="5">Gamma-ECS</shortName>
    </alternativeName>
</protein>
<dbReference type="GO" id="GO:0016874">
    <property type="term" value="F:ligase activity"/>
    <property type="evidence" value="ECO:0007669"/>
    <property type="project" value="UniProtKB-KW"/>
</dbReference>
<proteinExistence type="inferred from homology"/>
<evidence type="ECO:0000256" key="5">
    <source>
        <dbReference type="HAMAP-Rule" id="MF_02034"/>
    </source>
</evidence>
<dbReference type="HAMAP" id="MF_02034">
    <property type="entry name" value="EgtA"/>
    <property type="match status" value="1"/>
</dbReference>
<comment type="catalytic activity">
    <reaction evidence="4 5 6">
        <text>L-cysteine + L-glutamate + ATP = gamma-L-glutamyl-L-cysteine + ADP + phosphate + H(+)</text>
        <dbReference type="Rhea" id="RHEA:13285"/>
        <dbReference type="ChEBI" id="CHEBI:15378"/>
        <dbReference type="ChEBI" id="CHEBI:29985"/>
        <dbReference type="ChEBI" id="CHEBI:30616"/>
        <dbReference type="ChEBI" id="CHEBI:35235"/>
        <dbReference type="ChEBI" id="CHEBI:43474"/>
        <dbReference type="ChEBI" id="CHEBI:58173"/>
        <dbReference type="ChEBI" id="CHEBI:456216"/>
        <dbReference type="EC" id="6.3.2.2"/>
    </reaction>
</comment>
<organism evidence="7 8">
    <name type="scientific">Kineococcus halophytocola</name>
    <dbReference type="NCBI Taxonomy" id="3234027"/>
    <lineage>
        <taxon>Bacteria</taxon>
        <taxon>Bacillati</taxon>
        <taxon>Actinomycetota</taxon>
        <taxon>Actinomycetes</taxon>
        <taxon>Kineosporiales</taxon>
        <taxon>Kineosporiaceae</taxon>
        <taxon>Kineococcus</taxon>
    </lineage>
</organism>
<evidence type="ECO:0000256" key="2">
    <source>
        <dbReference type="ARBA" id="ARBA00022741"/>
    </source>
</evidence>
<dbReference type="Pfam" id="PF04107">
    <property type="entry name" value="GCS2"/>
    <property type="match status" value="1"/>
</dbReference>
<dbReference type="EC" id="6.3.2.2" evidence="5"/>
<dbReference type="Proteomes" id="UP001565927">
    <property type="component" value="Unassembled WGS sequence"/>
</dbReference>
<keyword evidence="8" id="KW-1185">Reference proteome</keyword>
<evidence type="ECO:0000313" key="8">
    <source>
        <dbReference type="Proteomes" id="UP001565927"/>
    </source>
</evidence>
<dbReference type="InterPro" id="IPR014746">
    <property type="entry name" value="Gln_synth/guanido_kin_cat_dom"/>
</dbReference>
<comment type="pathway">
    <text evidence="5">Amino-acid biosynthesis; ergothioneine biosynthesis.</text>
</comment>
<evidence type="ECO:0000313" key="7">
    <source>
        <dbReference type="EMBL" id="MEZ0164349.1"/>
    </source>
</evidence>
<name>A0ABV4GZ56_9ACTN</name>
<evidence type="ECO:0000256" key="6">
    <source>
        <dbReference type="PIRNR" id="PIRNR017901"/>
    </source>
</evidence>
<dbReference type="RefSeq" id="WP_370440589.1">
    <property type="nucleotide sequence ID" value="NZ_JBGFTU010000005.1"/>
</dbReference>
<dbReference type="PANTHER" id="PTHR34378:SF1">
    <property type="entry name" value="GLUTAMATE--CYSTEINE LIGASE, CHLOROPLASTIC"/>
    <property type="match status" value="1"/>
</dbReference>
<dbReference type="EMBL" id="JBGFTU010000005">
    <property type="protein sequence ID" value="MEZ0164349.1"/>
    <property type="molecule type" value="Genomic_DNA"/>
</dbReference>
<dbReference type="InterPro" id="IPR017809">
    <property type="entry name" value="EgtA_Actinobacteria"/>
</dbReference>
<dbReference type="SUPFAM" id="SSF55931">
    <property type="entry name" value="Glutamine synthetase/guanido kinase"/>
    <property type="match status" value="1"/>
</dbReference>
<reference evidence="7 8" key="1">
    <citation type="submission" date="2024-07" db="EMBL/GenBank/DDBJ databases">
        <authorList>
            <person name="Thanompreechachai J."/>
            <person name="Duangmal K."/>
        </authorList>
    </citation>
    <scope>NUCLEOTIDE SEQUENCE [LARGE SCALE GENOMIC DNA]</scope>
    <source>
        <strain evidence="7 8">LSe6-4</strain>
    </source>
</reference>
<dbReference type="Gene3D" id="3.30.590.20">
    <property type="match status" value="1"/>
</dbReference>
<evidence type="ECO:0000256" key="4">
    <source>
        <dbReference type="ARBA" id="ARBA00048819"/>
    </source>
</evidence>
<comment type="similarity">
    <text evidence="5 6">Belongs to the glutamate--cysteine ligase type 2 family. EgtA subfamily.</text>
</comment>
<keyword evidence="2 5" id="KW-0547">Nucleotide-binding</keyword>
<gene>
    <name evidence="5" type="primary">egtA</name>
    <name evidence="7" type="ORF">AB2L27_06160</name>
</gene>
<evidence type="ECO:0000256" key="3">
    <source>
        <dbReference type="ARBA" id="ARBA00022840"/>
    </source>
</evidence>
<sequence length="418" mass="42932">MSLTVPPAVPAAGPPASPEDLRAHVAASALRPSGTGTVGLELERHVVDVHAPRRRVTWDRLTSLVAGFAPPGGSRLTLEPGGQVELSTPPGDLVGTVAVLEQDAAAVDALLASDGLVALATGLDPVRPPARVHPGSRYRAMEAHFDAVGHHLDGAAMMASTASLQVNLDAGPAAGWADRLEHVRRLTPVLLALAATSPLRAGAPTGAACGRQAVWGRLEPGRCRAGGAGSDPVAEWTEFAVAAPVMFVRAQASGEFEPVRAHVPFGDWAAGEVLLDGRRPGTEDVEAHLTTLWPPVRLRGFAELRFLDAVPAALRPGLAAVVATVVDDPVAADAAAAAADPVAHRGADAVRHGLGDPALRRAGLGVLDAAAARVDPTLRPAVQTWSDLLAAGGSPADLVTDRFRADGPDACLTAEELR</sequence>
<comment type="function">
    <text evidence="5">Catalyzes the synthesis of gamma-glutamylcysteine (gamma-GC). This compound is used as substrate for the biosynthesis of the low-molecular thiol compound ergothioneine.</text>
</comment>
<dbReference type="InterPro" id="IPR006336">
    <property type="entry name" value="GCS2"/>
</dbReference>
<comment type="caution">
    <text evidence="7">The sequence shown here is derived from an EMBL/GenBank/DDBJ whole genome shotgun (WGS) entry which is preliminary data.</text>
</comment>